<dbReference type="RefSeq" id="WP_380969685.1">
    <property type="nucleotide sequence ID" value="NZ_JBHTCO010000044.1"/>
</dbReference>
<evidence type="ECO:0000313" key="2">
    <source>
        <dbReference type="EMBL" id="MFC7395289.1"/>
    </source>
</evidence>
<accession>A0ABW2Q1Y4</accession>
<gene>
    <name evidence="2" type="ORF">ACFQRG_20475</name>
</gene>
<sequence>MRTFIENAVVIMASFRILSGLIEITAAILILKFNSIEKGLMINSALALVGPAILIITTTVGLLGLTDRISYQRIIWVMVGVTCILFRVKGQT</sequence>
<feature type="transmembrane region" description="Helical" evidence="1">
    <location>
        <begin position="12"/>
        <end position="33"/>
    </location>
</feature>
<keyword evidence="1" id="KW-0812">Transmembrane</keyword>
<comment type="caution">
    <text evidence="2">The sequence shown here is derived from an EMBL/GenBank/DDBJ whole genome shotgun (WGS) entry which is preliminary data.</text>
</comment>
<organism evidence="2 3">
    <name type="scientific">Scopulibacillus cellulosilyticus</name>
    <dbReference type="NCBI Taxonomy" id="2665665"/>
    <lineage>
        <taxon>Bacteria</taxon>
        <taxon>Bacillati</taxon>
        <taxon>Bacillota</taxon>
        <taxon>Bacilli</taxon>
        <taxon>Bacillales</taxon>
        <taxon>Sporolactobacillaceae</taxon>
        <taxon>Scopulibacillus</taxon>
    </lineage>
</organism>
<proteinExistence type="predicted"/>
<keyword evidence="1" id="KW-0472">Membrane</keyword>
<reference evidence="3" key="1">
    <citation type="journal article" date="2019" name="Int. J. Syst. Evol. Microbiol.">
        <title>The Global Catalogue of Microorganisms (GCM) 10K type strain sequencing project: providing services to taxonomists for standard genome sequencing and annotation.</title>
        <authorList>
            <consortium name="The Broad Institute Genomics Platform"/>
            <consortium name="The Broad Institute Genome Sequencing Center for Infectious Disease"/>
            <person name="Wu L."/>
            <person name="Ma J."/>
        </authorList>
    </citation>
    <scope>NUCLEOTIDE SEQUENCE [LARGE SCALE GENOMIC DNA]</scope>
    <source>
        <strain evidence="3">CGMCC 1.16305</strain>
    </source>
</reference>
<dbReference type="InterPro" id="IPR020390">
    <property type="entry name" value="Uncharacterised_YqhV"/>
</dbReference>
<name>A0ABW2Q1Y4_9BACL</name>
<evidence type="ECO:0000313" key="3">
    <source>
        <dbReference type="Proteomes" id="UP001596505"/>
    </source>
</evidence>
<keyword evidence="1" id="KW-1133">Transmembrane helix</keyword>
<evidence type="ECO:0000256" key="1">
    <source>
        <dbReference type="SAM" id="Phobius"/>
    </source>
</evidence>
<protein>
    <submittedName>
        <fullName evidence="2">YqhV family protein</fullName>
    </submittedName>
</protein>
<keyword evidence="3" id="KW-1185">Reference proteome</keyword>
<feature type="transmembrane region" description="Helical" evidence="1">
    <location>
        <begin position="45"/>
        <end position="65"/>
    </location>
</feature>
<dbReference type="Proteomes" id="UP001596505">
    <property type="component" value="Unassembled WGS sequence"/>
</dbReference>
<dbReference type="EMBL" id="JBHTCO010000044">
    <property type="protein sequence ID" value="MFC7395289.1"/>
    <property type="molecule type" value="Genomic_DNA"/>
</dbReference>
<dbReference type="Pfam" id="PF10942">
    <property type="entry name" value="DUF2619"/>
    <property type="match status" value="1"/>
</dbReference>